<dbReference type="Proteomes" id="UP000807159">
    <property type="component" value="Chromosome 3"/>
</dbReference>
<organism evidence="5 6">
    <name type="scientific">Populus deltoides</name>
    <name type="common">Eastern poplar</name>
    <name type="synonym">Eastern cottonwood</name>
    <dbReference type="NCBI Taxonomy" id="3696"/>
    <lineage>
        <taxon>Eukaryota</taxon>
        <taxon>Viridiplantae</taxon>
        <taxon>Streptophyta</taxon>
        <taxon>Embryophyta</taxon>
        <taxon>Tracheophyta</taxon>
        <taxon>Spermatophyta</taxon>
        <taxon>Magnoliopsida</taxon>
        <taxon>eudicotyledons</taxon>
        <taxon>Gunneridae</taxon>
        <taxon>Pentapetalae</taxon>
        <taxon>rosids</taxon>
        <taxon>fabids</taxon>
        <taxon>Malpighiales</taxon>
        <taxon>Salicaceae</taxon>
        <taxon>Saliceae</taxon>
        <taxon>Populus</taxon>
    </lineage>
</organism>
<evidence type="ECO:0000256" key="2">
    <source>
        <dbReference type="ARBA" id="ARBA00023157"/>
    </source>
</evidence>
<evidence type="ECO:0000259" key="4">
    <source>
        <dbReference type="Pfam" id="PF00954"/>
    </source>
</evidence>
<sequence>MEVGGVVSSRRTETNFSLGRFQLRLPDNGNLVLNYMNLPSKFVYDDYYSSEISDASNSSNSGYRLIFNESGYMYILRRNGLIEDLTKTALPTIDFYHRATLNFDGVFTQYFYPKASSGNRSWSSVWSKPDDICVNMGADLGSGACGYNSICNLKADKRPECKCPQGFSLLDQNDKYGSCIPDFELSCRDDGLNSTEDQPPPQLPGEKKKPDIKFITGSVVLGTSVFVNFVLVGAFCLTSSFIYRKKTEKVKEGGSVENPVLTDWAYDCYMDGSFDVLIGDDTEAKNDISTLERLLKVGIWCIQEDPSLRPTMRKVTQMLEGVVEVPAAPNPFPYSTISKYSQ</sequence>
<comment type="caution">
    <text evidence="5">The sequence shown here is derived from an EMBL/GenBank/DDBJ whole genome shotgun (WGS) entry which is preliminary data.</text>
</comment>
<dbReference type="EMBL" id="JACEGQ020000003">
    <property type="protein sequence ID" value="KAH8512454.1"/>
    <property type="molecule type" value="Genomic_DNA"/>
</dbReference>
<dbReference type="FunFam" id="2.90.10.30:FF:000001">
    <property type="entry name" value="Serine/threonine-protein kinase"/>
    <property type="match status" value="1"/>
</dbReference>
<keyword evidence="3" id="KW-1133">Transmembrane helix</keyword>
<dbReference type="AlphaFoldDB" id="A0A8T2Z4E9"/>
<gene>
    <name evidence="5" type="ORF">H0E87_005917</name>
</gene>
<dbReference type="Pfam" id="PF00954">
    <property type="entry name" value="S_locus_glycop"/>
    <property type="match status" value="1"/>
</dbReference>
<dbReference type="PANTHER" id="PTHR47976">
    <property type="entry name" value="G-TYPE LECTIN S-RECEPTOR-LIKE SERINE/THREONINE-PROTEIN KINASE SD2-5"/>
    <property type="match status" value="1"/>
</dbReference>
<dbReference type="Gene3D" id="2.90.10.10">
    <property type="entry name" value="Bulb-type lectin domain"/>
    <property type="match status" value="1"/>
</dbReference>
<evidence type="ECO:0000256" key="1">
    <source>
        <dbReference type="ARBA" id="ARBA00022729"/>
    </source>
</evidence>
<dbReference type="InterPro" id="IPR036426">
    <property type="entry name" value="Bulb-type_lectin_dom_sf"/>
</dbReference>
<feature type="transmembrane region" description="Helical" evidence="3">
    <location>
        <begin position="219"/>
        <end position="243"/>
    </location>
</feature>
<dbReference type="PANTHER" id="PTHR47976:SF15">
    <property type="entry name" value="G-TYPE LECTIN S-RECEPTOR-LIKE SERINE_THREONINE-PROTEIN KINASE RLK1"/>
    <property type="match status" value="1"/>
</dbReference>
<protein>
    <recommendedName>
        <fullName evidence="4">S-locus glycoprotein domain-containing protein</fullName>
    </recommendedName>
</protein>
<evidence type="ECO:0000313" key="6">
    <source>
        <dbReference type="Proteomes" id="UP000807159"/>
    </source>
</evidence>
<evidence type="ECO:0000256" key="3">
    <source>
        <dbReference type="SAM" id="Phobius"/>
    </source>
</evidence>
<keyword evidence="2" id="KW-1015">Disulfide bond</keyword>
<keyword evidence="6" id="KW-1185">Reference proteome</keyword>
<dbReference type="InterPro" id="IPR000858">
    <property type="entry name" value="S_locus_glycoprot_dom"/>
</dbReference>
<accession>A0A8T2Z4E9</accession>
<reference evidence="5" key="1">
    <citation type="journal article" date="2021" name="J. Hered.">
        <title>Genome Assembly of Salicaceae Populus deltoides (Eastern Cottonwood) I-69 Based on Nanopore Sequencing and Hi-C Technologies.</title>
        <authorList>
            <person name="Bai S."/>
            <person name="Wu H."/>
            <person name="Zhang J."/>
            <person name="Pan Z."/>
            <person name="Zhao W."/>
            <person name="Li Z."/>
            <person name="Tong C."/>
        </authorList>
    </citation>
    <scope>NUCLEOTIDE SEQUENCE</scope>
    <source>
        <tissue evidence="5">Leaf</tissue>
    </source>
</reference>
<dbReference type="GO" id="GO:0048544">
    <property type="term" value="P:recognition of pollen"/>
    <property type="evidence" value="ECO:0007669"/>
    <property type="project" value="InterPro"/>
</dbReference>
<name>A0A8T2Z4E9_POPDE</name>
<keyword evidence="1" id="KW-0732">Signal</keyword>
<evidence type="ECO:0000313" key="5">
    <source>
        <dbReference type="EMBL" id="KAH8512454.1"/>
    </source>
</evidence>
<dbReference type="InterPro" id="IPR051343">
    <property type="entry name" value="G-type_lectin_kinases/EP1-like"/>
</dbReference>
<dbReference type="Gene3D" id="1.10.510.10">
    <property type="entry name" value="Transferase(Phosphotransferase) domain 1"/>
    <property type="match status" value="1"/>
</dbReference>
<proteinExistence type="predicted"/>
<feature type="domain" description="S-locus glycoprotein" evidence="4">
    <location>
        <begin position="96"/>
        <end position="168"/>
    </location>
</feature>
<keyword evidence="3" id="KW-0472">Membrane</keyword>
<keyword evidence="3" id="KW-0812">Transmembrane</keyword>